<proteinExistence type="predicted"/>
<evidence type="ECO:0000313" key="1">
    <source>
        <dbReference type="EMBL" id="KAI9509675.1"/>
    </source>
</evidence>
<protein>
    <submittedName>
        <fullName evidence="1">Uncharacterized protein</fullName>
    </submittedName>
</protein>
<comment type="caution">
    <text evidence="1">The sequence shown here is derived from an EMBL/GenBank/DDBJ whole genome shotgun (WGS) entry which is preliminary data.</text>
</comment>
<reference evidence="1" key="1">
    <citation type="submission" date="2021-03" db="EMBL/GenBank/DDBJ databases">
        <title>Evolutionary priming and transition to the ectomycorrhizal habit in an iconic lineage of mushroom-forming fungi: is preadaptation a requirement?</title>
        <authorList>
            <consortium name="DOE Joint Genome Institute"/>
            <person name="Looney B.P."/>
            <person name="Miyauchi S."/>
            <person name="Morin E."/>
            <person name="Drula E."/>
            <person name="Courty P.E."/>
            <person name="Chicoki N."/>
            <person name="Fauchery L."/>
            <person name="Kohler A."/>
            <person name="Kuo A."/>
            <person name="LaButti K."/>
            <person name="Pangilinan J."/>
            <person name="Lipzen A."/>
            <person name="Riley R."/>
            <person name="Andreopoulos W."/>
            <person name="He G."/>
            <person name="Johnson J."/>
            <person name="Barry K.W."/>
            <person name="Grigoriev I.V."/>
            <person name="Nagy L."/>
            <person name="Hibbett D."/>
            <person name="Henrissat B."/>
            <person name="Matheny P.B."/>
            <person name="Labbe J."/>
            <person name="Martin A.F."/>
        </authorList>
    </citation>
    <scope>NUCLEOTIDE SEQUENCE</scope>
    <source>
        <strain evidence="1">BPL698</strain>
    </source>
</reference>
<organism evidence="1 2">
    <name type="scientific">Russula earlei</name>
    <dbReference type="NCBI Taxonomy" id="71964"/>
    <lineage>
        <taxon>Eukaryota</taxon>
        <taxon>Fungi</taxon>
        <taxon>Dikarya</taxon>
        <taxon>Basidiomycota</taxon>
        <taxon>Agaricomycotina</taxon>
        <taxon>Agaricomycetes</taxon>
        <taxon>Russulales</taxon>
        <taxon>Russulaceae</taxon>
        <taxon>Russula</taxon>
    </lineage>
</organism>
<accession>A0ACC0UD75</accession>
<evidence type="ECO:0000313" key="2">
    <source>
        <dbReference type="Proteomes" id="UP001207468"/>
    </source>
</evidence>
<dbReference type="Proteomes" id="UP001207468">
    <property type="component" value="Unassembled WGS sequence"/>
</dbReference>
<sequence length="380" mass="41592">MSPSLDAQQIVSSLAGITPFLWPFLLLSLGVALAPMSPLSWNYSTWLLFIIPLVITVFAPIRTFSGPIRYAYLEYASKVTALLVSLLGVLTMTFKSVPALALPAFFILPVLPILFFVLFPALPVVWHYISYHYRRRLKAVTTSVSKTTAALDLVIARARRVAALAHSYEKEALCTISTTRRTASLTLALHSTDFFDTSTSAWAALGHTTARTEELVTAARDVIPLVNQLRQSEYPSSVTRPFQIMFERANNVVTAASDAERLARMAQDSVGRSRSAQSQAEQARQRVQTEAERVRTLGVRLVEIIANVETQTSAVERDAEEVRAVLEQAVAVAAEGDMSPAEGLVANAAESLKRVVEQVDGLSSAADAVRRTWVELSVNT</sequence>
<name>A0ACC0UD75_9AGAM</name>
<gene>
    <name evidence="1" type="ORF">F5148DRAFT_1282684</name>
</gene>
<dbReference type="EMBL" id="JAGFNK010000058">
    <property type="protein sequence ID" value="KAI9509675.1"/>
    <property type="molecule type" value="Genomic_DNA"/>
</dbReference>
<keyword evidence="2" id="KW-1185">Reference proteome</keyword>